<protein>
    <submittedName>
        <fullName evidence="1">Uncharacterized protein</fullName>
    </submittedName>
</protein>
<dbReference type="EMBL" id="JAPDOG010000038">
    <property type="protein sequence ID" value="MCW3784319.1"/>
    <property type="molecule type" value="Genomic_DNA"/>
</dbReference>
<evidence type="ECO:0000313" key="1">
    <source>
        <dbReference type="EMBL" id="MCW3784319.1"/>
    </source>
</evidence>
<evidence type="ECO:0000313" key="2">
    <source>
        <dbReference type="Proteomes" id="UP001207582"/>
    </source>
</evidence>
<dbReference type="RefSeq" id="WP_264773570.1">
    <property type="nucleotide sequence ID" value="NZ_JAPDOG010000038.1"/>
</dbReference>
<gene>
    <name evidence="1" type="ORF">OM960_22585</name>
</gene>
<accession>A0ABT3J9F3</accession>
<comment type="caution">
    <text evidence="1">The sequence shown here is derived from an EMBL/GenBank/DDBJ whole genome shotgun (WGS) entry which is preliminary data.</text>
</comment>
<sequence>MKRPVQNIGGIDVPMTLPPGELNPAEAMAAAIAARPGYDRRNDATAVNDAAKAFAAEVFLSVAGDLAFLARERATLSSESGWEARLVDGPSPQAVDLLIEHPEEPGGWLVSIHFREQFTPEASERHDALLARKRQEWKDMGKTEKEIMIMEIFDRSAEIKAFGKDRANYRPARPGDRIERLSGTALNLGARGYPEAIEASDASPAREVLPLRKHPEGWWRGIALEISPQIRPSGEDMPGTADRGRSGFLADLQLLRILGDLADSNGFGERMDARTRELAATSWVHFGDERRLALAEAGLAVATFSGGRIDGAVLEELAHFSSWCAAHDLGQNLEDIEALGRNLIAAGVTSRESAYDCNDLRDIGHAGQGEDGALWLRTETQHGTYRLEIRERQVLAYREPGTLVGRFARGPGGLEPDYGPAADGAGGIPHTARMVRDMNGIIASLASMACCFDEDHPKEDETPAP</sequence>
<organism evidence="1 2">
    <name type="scientific">Defluviimonas salinarum</name>
    <dbReference type="NCBI Taxonomy" id="2992147"/>
    <lineage>
        <taxon>Bacteria</taxon>
        <taxon>Pseudomonadati</taxon>
        <taxon>Pseudomonadota</taxon>
        <taxon>Alphaproteobacteria</taxon>
        <taxon>Rhodobacterales</taxon>
        <taxon>Paracoccaceae</taxon>
        <taxon>Albidovulum</taxon>
    </lineage>
</organism>
<proteinExistence type="predicted"/>
<reference evidence="1 2" key="1">
    <citation type="submission" date="2022-10" db="EMBL/GenBank/DDBJ databases">
        <title>Defluviimonas sp. CAU 1641 isolated from mud.</title>
        <authorList>
            <person name="Kim W."/>
        </authorList>
    </citation>
    <scope>NUCLEOTIDE SEQUENCE [LARGE SCALE GENOMIC DNA]</scope>
    <source>
        <strain evidence="1 2">CAU 1641</strain>
    </source>
</reference>
<name>A0ABT3J9F3_9RHOB</name>
<dbReference type="Proteomes" id="UP001207582">
    <property type="component" value="Unassembled WGS sequence"/>
</dbReference>
<keyword evidence="2" id="KW-1185">Reference proteome</keyword>